<dbReference type="AlphaFoldDB" id="A0A4P9YXP7"/>
<dbReference type="OrthoDB" id="10647430at2759"/>
<keyword evidence="3" id="KW-1185">Reference proteome</keyword>
<sequence length="285" mass="30738">MKLPRSARGEQMETATMHPLVQPAATGPSMAHVRNTRRSPLHWQQLTSGPIMSSSSSSSLSSCFSPTTSDTSVSSTIDTSHSSLLHRTPSPSSSTSSSSVITRSYASTIDASLSTRTGSKFSFVHELVADDMPRHNFTDSPAFNTRSRSKAAYAAHRTGQPAGRQAGGSVRSSGRPFAKREAARVDAGQLTGSFLREVDRWLQPGGSLLSLAVSAGPNSPGINRLARLLGGASKRRSSTTVQKRPRHHSPIARRKAVRLRSPGILHEDDLRQLDEIISPRGREHR</sequence>
<proteinExistence type="predicted"/>
<dbReference type="EMBL" id="KZ990033">
    <property type="protein sequence ID" value="RKP24794.1"/>
    <property type="molecule type" value="Genomic_DNA"/>
</dbReference>
<feature type="compositionally biased region" description="Basic residues" evidence="1">
    <location>
        <begin position="233"/>
        <end position="250"/>
    </location>
</feature>
<feature type="region of interest" description="Disordered" evidence="1">
    <location>
        <begin position="138"/>
        <end position="183"/>
    </location>
</feature>
<evidence type="ECO:0000313" key="3">
    <source>
        <dbReference type="Proteomes" id="UP000278143"/>
    </source>
</evidence>
<evidence type="ECO:0000256" key="1">
    <source>
        <dbReference type="SAM" id="MobiDB-lite"/>
    </source>
</evidence>
<dbReference type="Proteomes" id="UP000278143">
    <property type="component" value="Unassembled WGS sequence"/>
</dbReference>
<feature type="region of interest" description="Disordered" evidence="1">
    <location>
        <begin position="47"/>
        <end position="100"/>
    </location>
</feature>
<gene>
    <name evidence="2" type="ORF">SYNPS1DRAFT_29455</name>
</gene>
<name>A0A4P9YXP7_9FUNG</name>
<protein>
    <submittedName>
        <fullName evidence="2">Uncharacterized protein</fullName>
    </submittedName>
</protein>
<organism evidence="2 3">
    <name type="scientific">Syncephalis pseudoplumigaleata</name>
    <dbReference type="NCBI Taxonomy" id="1712513"/>
    <lineage>
        <taxon>Eukaryota</taxon>
        <taxon>Fungi</taxon>
        <taxon>Fungi incertae sedis</taxon>
        <taxon>Zoopagomycota</taxon>
        <taxon>Zoopagomycotina</taxon>
        <taxon>Zoopagomycetes</taxon>
        <taxon>Zoopagales</taxon>
        <taxon>Piptocephalidaceae</taxon>
        <taxon>Syncephalis</taxon>
    </lineage>
</organism>
<feature type="region of interest" description="Disordered" evidence="1">
    <location>
        <begin position="231"/>
        <end position="250"/>
    </location>
</feature>
<feature type="region of interest" description="Disordered" evidence="1">
    <location>
        <begin position="1"/>
        <end position="32"/>
    </location>
</feature>
<evidence type="ECO:0000313" key="2">
    <source>
        <dbReference type="EMBL" id="RKP24794.1"/>
    </source>
</evidence>
<accession>A0A4P9YXP7</accession>
<feature type="compositionally biased region" description="Low complexity" evidence="1">
    <location>
        <begin position="53"/>
        <end position="100"/>
    </location>
</feature>
<reference evidence="3" key="1">
    <citation type="journal article" date="2018" name="Nat. Microbiol.">
        <title>Leveraging single-cell genomics to expand the fungal tree of life.</title>
        <authorList>
            <person name="Ahrendt S.R."/>
            <person name="Quandt C.A."/>
            <person name="Ciobanu D."/>
            <person name="Clum A."/>
            <person name="Salamov A."/>
            <person name="Andreopoulos B."/>
            <person name="Cheng J.F."/>
            <person name="Woyke T."/>
            <person name="Pelin A."/>
            <person name="Henrissat B."/>
            <person name="Reynolds N.K."/>
            <person name="Benny G.L."/>
            <person name="Smith M.E."/>
            <person name="James T.Y."/>
            <person name="Grigoriev I.V."/>
        </authorList>
    </citation>
    <scope>NUCLEOTIDE SEQUENCE [LARGE SCALE GENOMIC DNA]</scope>
    <source>
        <strain evidence="3">Benny S71-1</strain>
    </source>
</reference>